<dbReference type="PANTHER" id="PTHR30290:SF10">
    <property type="entry name" value="PERIPLASMIC OLIGOPEPTIDE-BINDING PROTEIN-RELATED"/>
    <property type="match status" value="1"/>
</dbReference>
<evidence type="ECO:0000313" key="6">
    <source>
        <dbReference type="EMBL" id="MFK4446750.1"/>
    </source>
</evidence>
<dbReference type="Pfam" id="PF00496">
    <property type="entry name" value="SBP_bac_5"/>
    <property type="match status" value="1"/>
</dbReference>
<name>A0ABW8MSQ9_9BURK</name>
<dbReference type="InterPro" id="IPR006311">
    <property type="entry name" value="TAT_signal"/>
</dbReference>
<dbReference type="Gene3D" id="3.10.105.10">
    <property type="entry name" value="Dipeptide-binding Protein, Domain 3"/>
    <property type="match status" value="1"/>
</dbReference>
<comment type="similarity">
    <text evidence="2">Belongs to the bacterial solute-binding protein 5 family.</text>
</comment>
<reference evidence="6 7" key="2">
    <citation type="submission" date="2024-11" db="EMBL/GenBank/DDBJ databases">
        <title>Using genomics to understand microbial adaptation to soil warming.</title>
        <authorList>
            <person name="Deangelis K.M. PhD."/>
        </authorList>
    </citation>
    <scope>NUCLEOTIDE SEQUENCE [LARGE SCALE GENOMIC DNA]</scope>
    <source>
        <strain evidence="6 7">GAS97</strain>
    </source>
</reference>
<dbReference type="SUPFAM" id="SSF53850">
    <property type="entry name" value="Periplasmic binding protein-like II"/>
    <property type="match status" value="1"/>
</dbReference>
<comment type="subcellular location">
    <subcellularLocation>
        <location evidence="1">Cell envelope</location>
    </subcellularLocation>
</comment>
<dbReference type="PANTHER" id="PTHR30290">
    <property type="entry name" value="PERIPLASMIC BINDING COMPONENT OF ABC TRANSPORTER"/>
    <property type="match status" value="1"/>
</dbReference>
<dbReference type="PROSITE" id="PS51318">
    <property type="entry name" value="TAT"/>
    <property type="match status" value="1"/>
</dbReference>
<dbReference type="Gene3D" id="3.40.190.10">
    <property type="entry name" value="Periplasmic binding protein-like II"/>
    <property type="match status" value="1"/>
</dbReference>
<evidence type="ECO:0000256" key="3">
    <source>
        <dbReference type="ARBA" id="ARBA00022448"/>
    </source>
</evidence>
<feature type="domain" description="Solute-binding protein family 5" evidence="5">
    <location>
        <begin position="122"/>
        <end position="444"/>
    </location>
</feature>
<dbReference type="CDD" id="cd08503">
    <property type="entry name" value="PBP2_NikA_DppA_OppA_like_17"/>
    <property type="match status" value="1"/>
</dbReference>
<evidence type="ECO:0000256" key="1">
    <source>
        <dbReference type="ARBA" id="ARBA00004196"/>
    </source>
</evidence>
<proteinExistence type="inferred from homology"/>
<dbReference type="RefSeq" id="WP_404611835.1">
    <property type="nucleotide sequence ID" value="NZ_JBIYDN010000028.1"/>
</dbReference>
<accession>A0ABW8MSQ9</accession>
<evidence type="ECO:0000256" key="4">
    <source>
        <dbReference type="ARBA" id="ARBA00022729"/>
    </source>
</evidence>
<dbReference type="PIRSF" id="PIRSF002741">
    <property type="entry name" value="MppA"/>
    <property type="match status" value="1"/>
</dbReference>
<keyword evidence="4" id="KW-0732">Signal</keyword>
<dbReference type="Proteomes" id="UP001620514">
    <property type="component" value="Unassembled WGS sequence"/>
</dbReference>
<dbReference type="InterPro" id="IPR000914">
    <property type="entry name" value="SBP_5_dom"/>
</dbReference>
<evidence type="ECO:0000259" key="5">
    <source>
        <dbReference type="Pfam" id="PF00496"/>
    </source>
</evidence>
<sequence length="561" mass="60671">MKKTVPDLTSRFPFHAELEQSRGSAGELGNHAIDEFKAGRLSRRELLRHASLLGLSLAAGGLIGMPHARAQTPAGKPGGTIRVAHLTPSGQVDPLTVTDPAGLALINQTGEFLIDDDGQELKLRPSLALSWKPNDQGDVWTFKLRPNVKFHDGQPMTAKDVAATFNRLADPASGSAALSVLKGVLSKGSVKVIDDMTVEFHLDAPNGNFPYYVSSDTYNAVILPANFSGTYEKSFPGTGPFKFESYTPKVGAAFVRNPGYWGDKALPDRVTFAFYADEQSELLALQGRQADVMGDFTVQGGLSMMTNPEFKVLGVKSSAHRQMHMRTDTGPFKDKRVRQALALAVNRDVLVKGLFKGRAALGNDSPFSPVFPSSDLSVPQRKLDVAKAKQLLAAAGVPNGFDVTLTTEKYMEIPDLAVVIQNAAKAVGIRITLKVESQELYYGAGTYGKSDWLDSPLGITDYGHRGVPNVFLNAPLTSGGTWNAAHFKNPQYDKLVADFVAALDVASQKKLSGQIQALLLDETPLVIPYFYDQLIVTRANVSGVRFNAISQLYFQRATIGA</sequence>
<evidence type="ECO:0000256" key="2">
    <source>
        <dbReference type="ARBA" id="ARBA00005695"/>
    </source>
</evidence>
<dbReference type="Gene3D" id="3.90.76.10">
    <property type="entry name" value="Dipeptide-binding Protein, Domain 1"/>
    <property type="match status" value="1"/>
</dbReference>
<keyword evidence="3" id="KW-0813">Transport</keyword>
<comment type="caution">
    <text evidence="6">The sequence shown here is derived from an EMBL/GenBank/DDBJ whole genome shotgun (WGS) entry which is preliminary data.</text>
</comment>
<reference evidence="6 7" key="1">
    <citation type="submission" date="2024-10" db="EMBL/GenBank/DDBJ databases">
        <authorList>
            <person name="Deangelis K."/>
            <person name="Huntemann M."/>
            <person name="Clum A."/>
            <person name="Wang J."/>
            <person name="Palaniappan K."/>
            <person name="Ritter S."/>
            <person name="Chen I.-M."/>
            <person name="Stamatis D."/>
            <person name="Reddy T."/>
            <person name="O'Malley R."/>
            <person name="Daum C."/>
            <person name="Ng V."/>
            <person name="Ivanova N."/>
            <person name="Kyrpides N."/>
            <person name="Woyke T."/>
        </authorList>
    </citation>
    <scope>NUCLEOTIDE SEQUENCE [LARGE SCALE GENOMIC DNA]</scope>
    <source>
        <strain evidence="6 7">GAS97</strain>
    </source>
</reference>
<evidence type="ECO:0000313" key="7">
    <source>
        <dbReference type="Proteomes" id="UP001620514"/>
    </source>
</evidence>
<organism evidence="6 7">
    <name type="scientific">Caballeronia udeis</name>
    <dbReference type="NCBI Taxonomy" id="1232866"/>
    <lineage>
        <taxon>Bacteria</taxon>
        <taxon>Pseudomonadati</taxon>
        <taxon>Pseudomonadota</taxon>
        <taxon>Betaproteobacteria</taxon>
        <taxon>Burkholderiales</taxon>
        <taxon>Burkholderiaceae</taxon>
        <taxon>Caballeronia</taxon>
    </lineage>
</organism>
<dbReference type="EMBL" id="JBIYDN010000028">
    <property type="protein sequence ID" value="MFK4446750.1"/>
    <property type="molecule type" value="Genomic_DNA"/>
</dbReference>
<dbReference type="InterPro" id="IPR030678">
    <property type="entry name" value="Peptide/Ni-bd"/>
</dbReference>
<protein>
    <submittedName>
        <fullName evidence="6">Peptide/nickel transport system substrate-binding protein</fullName>
    </submittedName>
</protein>
<dbReference type="InterPro" id="IPR039424">
    <property type="entry name" value="SBP_5"/>
</dbReference>
<keyword evidence="7" id="KW-1185">Reference proteome</keyword>
<gene>
    <name evidence="6" type="ORF">ABH943_006782</name>
</gene>